<accession>A0A7W4P6G9</accession>
<dbReference type="AlphaFoldDB" id="A0A7W4P6G9"/>
<organism evidence="2 3">
    <name type="scientific">Gluconacetobacter johannae</name>
    <dbReference type="NCBI Taxonomy" id="112140"/>
    <lineage>
        <taxon>Bacteria</taxon>
        <taxon>Pseudomonadati</taxon>
        <taxon>Pseudomonadota</taxon>
        <taxon>Alphaproteobacteria</taxon>
        <taxon>Acetobacterales</taxon>
        <taxon>Acetobacteraceae</taxon>
        <taxon>Gluconacetobacter</taxon>
    </lineage>
</organism>
<dbReference type="InterPro" id="IPR012373">
    <property type="entry name" value="Ferrdict_sens_TM"/>
</dbReference>
<evidence type="ECO:0000313" key="3">
    <source>
        <dbReference type="Proteomes" id="UP000561066"/>
    </source>
</evidence>
<dbReference type="InterPro" id="IPR032623">
    <property type="entry name" value="FecR_N"/>
</dbReference>
<proteinExistence type="predicted"/>
<dbReference type="GO" id="GO:0016989">
    <property type="term" value="F:sigma factor antagonist activity"/>
    <property type="evidence" value="ECO:0007669"/>
    <property type="project" value="TreeGrafter"/>
</dbReference>
<dbReference type="Proteomes" id="UP000561066">
    <property type="component" value="Unassembled WGS sequence"/>
</dbReference>
<evidence type="ECO:0000313" key="2">
    <source>
        <dbReference type="EMBL" id="MBB2177238.1"/>
    </source>
</evidence>
<keyword evidence="3" id="KW-1185">Reference proteome</keyword>
<dbReference type="PANTHER" id="PTHR30273:SF2">
    <property type="entry name" value="PROTEIN FECR"/>
    <property type="match status" value="1"/>
</dbReference>
<sequence length="322" mass="34984">MRRRDTDPSSDAIAPDNPDDIAFDWVARLDRGALPAEEQAALDAWLASDTRHRGAFVRAQAIWLSLGRARALHTPRPPTIMSTAPLSQGRRHVMRFAAAAACAALVVPGRSQGHEHVWRTTVGASEPVPMAGGRLILDRDTLLMGYVADGRPLETRLLCGRVRGDWTAVRSNAPMMKAGQTSIFPAAASLVVRQSARVTEILVLAGAVRADAGSQVWSLGTGQWMRMGDGMPPRSGTLSADEMYRRTAWSRDTLELRTETLAEAVAILNLYNHRRIVVHGAALSAQRLVGVFRLSDPSAFVRAVCSILGAEHVESPDKIDIF</sequence>
<protein>
    <submittedName>
        <fullName evidence="2">DUF4880 domain-containing protein</fullName>
    </submittedName>
</protein>
<feature type="domain" description="FecR N-terminal" evidence="1">
    <location>
        <begin position="22"/>
        <end position="61"/>
    </location>
</feature>
<name>A0A7W4P6G9_9PROT</name>
<dbReference type="EMBL" id="JABEQH010000024">
    <property type="protein sequence ID" value="MBB2177238.1"/>
    <property type="molecule type" value="Genomic_DNA"/>
</dbReference>
<dbReference type="PANTHER" id="PTHR30273">
    <property type="entry name" value="PERIPLASMIC SIGNAL SENSOR AND SIGMA FACTOR ACTIVATOR FECR-RELATED"/>
    <property type="match status" value="1"/>
</dbReference>
<reference evidence="2 3" key="1">
    <citation type="submission" date="2020-04" db="EMBL/GenBank/DDBJ databases">
        <title>Description of novel Gluconacetobacter.</title>
        <authorList>
            <person name="Sombolestani A."/>
        </authorList>
    </citation>
    <scope>NUCLEOTIDE SEQUENCE [LARGE SCALE GENOMIC DNA]</scope>
    <source>
        <strain evidence="2 3">LMG 21312</strain>
    </source>
</reference>
<comment type="caution">
    <text evidence="2">The sequence shown here is derived from an EMBL/GenBank/DDBJ whole genome shotgun (WGS) entry which is preliminary data.</text>
</comment>
<evidence type="ECO:0000259" key="1">
    <source>
        <dbReference type="Pfam" id="PF16220"/>
    </source>
</evidence>
<gene>
    <name evidence="2" type="ORF">HLH21_15100</name>
</gene>
<dbReference type="Pfam" id="PF16220">
    <property type="entry name" value="DUF4880"/>
    <property type="match status" value="1"/>
</dbReference>